<proteinExistence type="predicted"/>
<evidence type="ECO:0000256" key="2">
    <source>
        <dbReference type="ARBA" id="ARBA00022723"/>
    </source>
</evidence>
<keyword evidence="8" id="KW-1185">Reference proteome</keyword>
<dbReference type="SUPFAM" id="SSF57701">
    <property type="entry name" value="Zn2/Cys6 DNA-binding domain"/>
    <property type="match status" value="1"/>
</dbReference>
<accession>A0A8H4TGH9</accession>
<evidence type="ECO:0000256" key="4">
    <source>
        <dbReference type="ARBA" id="ARBA00023242"/>
    </source>
</evidence>
<dbReference type="GO" id="GO:0005634">
    <property type="term" value="C:nucleus"/>
    <property type="evidence" value="ECO:0007669"/>
    <property type="project" value="UniProtKB-SubCell"/>
</dbReference>
<dbReference type="PANTHER" id="PTHR46910">
    <property type="entry name" value="TRANSCRIPTION FACTOR PDR1"/>
    <property type="match status" value="1"/>
</dbReference>
<protein>
    <recommendedName>
        <fullName evidence="6">Zn(2)-C6 fungal-type domain-containing protein</fullName>
    </recommendedName>
</protein>
<name>A0A8H4TGH9_9HYPO</name>
<gene>
    <name evidence="7" type="ORF">FSARC_11269</name>
</gene>
<dbReference type="Gene3D" id="4.10.240.10">
    <property type="entry name" value="Zn(2)-C6 fungal-type DNA-binding domain"/>
    <property type="match status" value="1"/>
</dbReference>
<dbReference type="GO" id="GO:0003677">
    <property type="term" value="F:DNA binding"/>
    <property type="evidence" value="ECO:0007669"/>
    <property type="project" value="UniProtKB-KW"/>
</dbReference>
<dbReference type="GO" id="GO:0000981">
    <property type="term" value="F:DNA-binding transcription factor activity, RNA polymerase II-specific"/>
    <property type="evidence" value="ECO:0007669"/>
    <property type="project" value="InterPro"/>
</dbReference>
<keyword evidence="2" id="KW-0479">Metal-binding</keyword>
<dbReference type="OrthoDB" id="5394557at2759"/>
<dbReference type="SMART" id="SM00066">
    <property type="entry name" value="GAL4"/>
    <property type="match status" value="1"/>
</dbReference>
<dbReference type="AlphaFoldDB" id="A0A8H4TGH9"/>
<evidence type="ECO:0000313" key="8">
    <source>
        <dbReference type="Proteomes" id="UP000622797"/>
    </source>
</evidence>
<evidence type="ECO:0000256" key="1">
    <source>
        <dbReference type="ARBA" id="ARBA00004123"/>
    </source>
</evidence>
<evidence type="ECO:0000313" key="7">
    <source>
        <dbReference type="EMBL" id="KAF4957501.1"/>
    </source>
</evidence>
<dbReference type="Pfam" id="PF00172">
    <property type="entry name" value="Zn_clus"/>
    <property type="match status" value="1"/>
</dbReference>
<dbReference type="PROSITE" id="PS00463">
    <property type="entry name" value="ZN2_CY6_FUNGAL_1"/>
    <property type="match status" value="1"/>
</dbReference>
<comment type="subcellular location">
    <subcellularLocation>
        <location evidence="1">Nucleus</location>
    </subcellularLocation>
</comment>
<dbReference type="EMBL" id="JABEXW010000723">
    <property type="protein sequence ID" value="KAF4957501.1"/>
    <property type="molecule type" value="Genomic_DNA"/>
</dbReference>
<dbReference type="InterPro" id="IPR001138">
    <property type="entry name" value="Zn2Cys6_DnaBD"/>
</dbReference>
<dbReference type="CDD" id="cd00067">
    <property type="entry name" value="GAL4"/>
    <property type="match status" value="1"/>
</dbReference>
<sequence length="490" mass="52397">MVTPPCYSPADVRRYGTRMNIYSSYPERRGAAYPVHPDTRTTIMSERDDDVTPQRKRIAVACGRCRKRKIRCSGDTGNGGPCTNCKNAGYEPCQFLRVASQETPMKNESFTYSLEASRQYQARGSSTIAALPSTAPSYPDGLPTYSSDPFAYRAPSTFAYGTKPYCPLSTWGNGYTDDQNYNYALYQPSYSSVQDSDYSIGYRIGSGTPGKPTLCVDTEPNYAYSSGNTVTSLVHRPAQVATDSASLAYQSMVPESKSLVFQSMGADSKNLGFQNMSADSKSFAYQNMAAGVNMGDRVLPMPVGRTSMPSSIGSSYKNDSGSSIYSSSSKSSQASTSDTSPVSTTSETPSSYTSYESSSMASTSSCLPPYPPMTLNSQFGRSSNDLYSHTGSSDASLFTSADSMRQGPDMTYRYTDTTTAATTAAASSTARRDLPHLNGNGIGSFSLGHGGTPYLPHHSAAFMLPAGDLGSAEADASSGNYRKTAGTLRV</sequence>
<reference evidence="7" key="2">
    <citation type="submission" date="2020-05" db="EMBL/GenBank/DDBJ databases">
        <authorList>
            <person name="Kim H.-S."/>
            <person name="Proctor R.H."/>
            <person name="Brown D.W."/>
        </authorList>
    </citation>
    <scope>NUCLEOTIDE SEQUENCE</scope>
    <source>
        <strain evidence="7">NRRL 20472</strain>
    </source>
</reference>
<keyword evidence="4" id="KW-0539">Nucleus</keyword>
<evidence type="ECO:0000256" key="3">
    <source>
        <dbReference type="ARBA" id="ARBA00023125"/>
    </source>
</evidence>
<dbReference type="PROSITE" id="PS50048">
    <property type="entry name" value="ZN2_CY6_FUNGAL_2"/>
    <property type="match status" value="1"/>
</dbReference>
<evidence type="ECO:0000256" key="5">
    <source>
        <dbReference type="SAM" id="MobiDB-lite"/>
    </source>
</evidence>
<keyword evidence="3" id="KW-0238">DNA-binding</keyword>
<dbReference type="InterPro" id="IPR050987">
    <property type="entry name" value="AtrR-like"/>
</dbReference>
<evidence type="ECO:0000259" key="6">
    <source>
        <dbReference type="PROSITE" id="PS50048"/>
    </source>
</evidence>
<organism evidence="7 8">
    <name type="scientific">Fusarium sarcochroum</name>
    <dbReference type="NCBI Taxonomy" id="1208366"/>
    <lineage>
        <taxon>Eukaryota</taxon>
        <taxon>Fungi</taxon>
        <taxon>Dikarya</taxon>
        <taxon>Ascomycota</taxon>
        <taxon>Pezizomycotina</taxon>
        <taxon>Sordariomycetes</taxon>
        <taxon>Hypocreomycetidae</taxon>
        <taxon>Hypocreales</taxon>
        <taxon>Nectriaceae</taxon>
        <taxon>Fusarium</taxon>
        <taxon>Fusarium lateritium species complex</taxon>
    </lineage>
</organism>
<feature type="domain" description="Zn(2)-C6 fungal-type" evidence="6">
    <location>
        <begin position="61"/>
        <end position="95"/>
    </location>
</feature>
<dbReference type="GO" id="GO:0008270">
    <property type="term" value="F:zinc ion binding"/>
    <property type="evidence" value="ECO:0007669"/>
    <property type="project" value="InterPro"/>
</dbReference>
<dbReference type="Proteomes" id="UP000622797">
    <property type="component" value="Unassembled WGS sequence"/>
</dbReference>
<comment type="caution">
    <text evidence="7">The sequence shown here is derived from an EMBL/GenBank/DDBJ whole genome shotgun (WGS) entry which is preliminary data.</text>
</comment>
<dbReference type="PANTHER" id="PTHR46910:SF3">
    <property type="entry name" value="HALOTOLERANCE PROTEIN 9-RELATED"/>
    <property type="match status" value="1"/>
</dbReference>
<feature type="compositionally biased region" description="Low complexity" evidence="5">
    <location>
        <begin position="310"/>
        <end position="365"/>
    </location>
</feature>
<reference evidence="7" key="1">
    <citation type="journal article" date="2020" name="BMC Genomics">
        <title>Correction to: Identification and distribution of gene clusters required for synthesis of sphingolipid metabolism inhibitors in diverse species of the filamentous fungus Fusarium.</title>
        <authorList>
            <person name="Kim H.S."/>
            <person name="Lohmar J.M."/>
            <person name="Busman M."/>
            <person name="Brown D.W."/>
            <person name="Naumann T.A."/>
            <person name="Divon H.H."/>
            <person name="Lysoe E."/>
            <person name="Uhlig S."/>
            <person name="Proctor R.H."/>
        </authorList>
    </citation>
    <scope>NUCLEOTIDE SEQUENCE</scope>
    <source>
        <strain evidence="7">NRRL 20472</strain>
    </source>
</reference>
<feature type="region of interest" description="Disordered" evidence="5">
    <location>
        <begin position="301"/>
        <end position="369"/>
    </location>
</feature>
<dbReference type="InterPro" id="IPR036864">
    <property type="entry name" value="Zn2-C6_fun-type_DNA-bd_sf"/>
</dbReference>